<evidence type="ECO:0000313" key="2">
    <source>
        <dbReference type="EMBL" id="KIO20039.1"/>
    </source>
</evidence>
<keyword evidence="3" id="KW-1185">Reference proteome</keyword>
<feature type="compositionally biased region" description="Acidic residues" evidence="1">
    <location>
        <begin position="1262"/>
        <end position="1297"/>
    </location>
</feature>
<feature type="region of interest" description="Disordered" evidence="1">
    <location>
        <begin position="830"/>
        <end position="854"/>
    </location>
</feature>
<name>A0A0C3Q8G7_9AGAM</name>
<feature type="region of interest" description="Disordered" evidence="1">
    <location>
        <begin position="1253"/>
        <end position="1303"/>
    </location>
</feature>
<dbReference type="Proteomes" id="UP000054248">
    <property type="component" value="Unassembled WGS sequence"/>
</dbReference>
<sequence length="1303" mass="147750">MVLSPKRKRRCTCGKEFEEVGYARHVRKCDSSKTAARRAVENHQNAIRKRKERQAEALVEEERKRIISETQTIVQEEISAAPQPETFHDVLPVRIPGLQSALSGVILPSACSGDQLAEPNIESEDLLDSRTGRRQRPQRSTGARRLPARFRELLPEGPATIVPTPQPSTESSVSNTAPSAPMPAPNTTNGDVDMESQALSSSEELQEVYRTLPNAFNIFREYKRLPLRIPDEGAPLEDFTIDYGSLDAESLADKLTEAIKPFSNMSTYRLGHWYHNCGGVLSRNNLAALITEVLKAEDFNKDDLPGAATIDKLNTALDKLDIGNGGIKGTGEQAVGDGWVEESVRIEIPTGVKQSANSTTSASHPYDIPGLLRRPLVEVIKAACQDNLARDFHFEPFKSFQVCPPVDADSTEPGTFQRLHDELYSSDAWITEQDKLERLPPEHGCTLPRAIAGLMFWSDATHVSQFGQSKMWPIYLFFGNLSKWLRCKPRSRACHHVAHIPSLPDNIQDFIRAYSGGRSGSAETLRHCKRELFQAVWRRLVMDPDFLHAYQHGIVIECADGITRRVYPRIFTYSADYPEKALVATIRDLGQCPCPLCLVTLDQVHLLGQVADDRIRVVKARLDSEERISNVKSARKIIYEHGYAANNDRSEYFLKAESLVATENAFSEALFANFEFNFFRMLVVDLMHEFELGVWKAVLVHLIRMLHTLGKDSVNEFNQRFRHIGNFGRSTIRSFAYMNTSDLKNWAARTYEDCLQCCIPCFEGLFPEPHNQHILRLLYTLALWHGLAKLRQHTDETLDRLAATTRLLGKELRFFANHVCPKFDTVETPKERAARERRSRAAMEKSSTSKGKQKVFTGSLPKSFSLRTVKLHLLGHYVAVIRWFGTTDSYSSQIGELQHRVVKSYYRRGNKKKGYVHLATRMQRRGELLHRITERVQRLGLKAGHKMHTINRSEYTPLPEFSPEQHYQMAKSVKYKIHIGDMVNTHPEEPALKGFIPALKDHILGRLGNRPFDGEEGEFTDEERDRIIIFNNTLYRHSTLRVNYTTYNMHRDQDIINPQTASRSFVMVEAADGKTRIWYARVLGIFHLQVINTTDSHHLPQRLDVLWIRWLGEDPGYVGNPGVRRLERVGYVPEGPFAFGFIDPDVVVRAAHLIPAFIYEKTDKLLTRSLFWDCQDGDWENYYVNPFVDRDMLSRFLGTGVGHTHRHFTHPTLLSAETIEDVEVMGYGDSMEVDNSDGHTDGGAEMDRALSEDIGSGSESEMGSEADSEGLQELELTEDVAVDGPDDLDIGDEDWIGDFDYGH</sequence>
<dbReference type="STRING" id="1051891.A0A0C3Q8G7"/>
<evidence type="ECO:0000256" key="1">
    <source>
        <dbReference type="SAM" id="MobiDB-lite"/>
    </source>
</evidence>
<reference evidence="2 3" key="1">
    <citation type="submission" date="2014-04" db="EMBL/GenBank/DDBJ databases">
        <authorList>
            <consortium name="DOE Joint Genome Institute"/>
            <person name="Kuo A."/>
            <person name="Girlanda M."/>
            <person name="Perotto S."/>
            <person name="Kohler A."/>
            <person name="Nagy L.G."/>
            <person name="Floudas D."/>
            <person name="Copeland A."/>
            <person name="Barry K.W."/>
            <person name="Cichocki N."/>
            <person name="Veneault-Fourrey C."/>
            <person name="LaButti K."/>
            <person name="Lindquist E.A."/>
            <person name="Lipzen A."/>
            <person name="Lundell T."/>
            <person name="Morin E."/>
            <person name="Murat C."/>
            <person name="Sun H."/>
            <person name="Tunlid A."/>
            <person name="Henrissat B."/>
            <person name="Grigoriev I.V."/>
            <person name="Hibbett D.S."/>
            <person name="Martin F."/>
            <person name="Nordberg H.P."/>
            <person name="Cantor M.N."/>
            <person name="Hua S.X."/>
        </authorList>
    </citation>
    <scope>NUCLEOTIDE SEQUENCE [LARGE SCALE GENOMIC DNA]</scope>
    <source>
        <strain evidence="2 3">MUT 4182</strain>
    </source>
</reference>
<dbReference type="InterPro" id="IPR041078">
    <property type="entry name" value="Plavaka"/>
</dbReference>
<protein>
    <submittedName>
        <fullName evidence="2">Uncharacterized protein</fullName>
    </submittedName>
</protein>
<dbReference type="Pfam" id="PF18759">
    <property type="entry name" value="Plavaka"/>
    <property type="match status" value="1"/>
</dbReference>
<feature type="compositionally biased region" description="Polar residues" evidence="1">
    <location>
        <begin position="167"/>
        <end position="178"/>
    </location>
</feature>
<dbReference type="OrthoDB" id="3183767at2759"/>
<gene>
    <name evidence="2" type="ORF">M407DRAFT_30300</name>
</gene>
<feature type="compositionally biased region" description="Basic and acidic residues" evidence="1">
    <location>
        <begin position="830"/>
        <end position="843"/>
    </location>
</feature>
<accession>A0A0C3Q8G7</accession>
<feature type="region of interest" description="Disordered" evidence="1">
    <location>
        <begin position="115"/>
        <end position="202"/>
    </location>
</feature>
<dbReference type="HOGENOM" id="CLU_002498_0_0_1"/>
<dbReference type="EMBL" id="KN823191">
    <property type="protein sequence ID" value="KIO20039.1"/>
    <property type="molecule type" value="Genomic_DNA"/>
</dbReference>
<evidence type="ECO:0000313" key="3">
    <source>
        <dbReference type="Proteomes" id="UP000054248"/>
    </source>
</evidence>
<proteinExistence type="predicted"/>
<organism evidence="2 3">
    <name type="scientific">Tulasnella calospora MUT 4182</name>
    <dbReference type="NCBI Taxonomy" id="1051891"/>
    <lineage>
        <taxon>Eukaryota</taxon>
        <taxon>Fungi</taxon>
        <taxon>Dikarya</taxon>
        <taxon>Basidiomycota</taxon>
        <taxon>Agaricomycotina</taxon>
        <taxon>Agaricomycetes</taxon>
        <taxon>Cantharellales</taxon>
        <taxon>Tulasnellaceae</taxon>
        <taxon>Tulasnella</taxon>
    </lineage>
</organism>
<reference evidence="3" key="2">
    <citation type="submission" date="2015-01" db="EMBL/GenBank/DDBJ databases">
        <title>Evolutionary Origins and Diversification of the Mycorrhizal Mutualists.</title>
        <authorList>
            <consortium name="DOE Joint Genome Institute"/>
            <consortium name="Mycorrhizal Genomics Consortium"/>
            <person name="Kohler A."/>
            <person name="Kuo A."/>
            <person name="Nagy L.G."/>
            <person name="Floudas D."/>
            <person name="Copeland A."/>
            <person name="Barry K.W."/>
            <person name="Cichocki N."/>
            <person name="Veneault-Fourrey C."/>
            <person name="LaButti K."/>
            <person name="Lindquist E.A."/>
            <person name="Lipzen A."/>
            <person name="Lundell T."/>
            <person name="Morin E."/>
            <person name="Murat C."/>
            <person name="Riley R."/>
            <person name="Ohm R."/>
            <person name="Sun H."/>
            <person name="Tunlid A."/>
            <person name="Henrissat B."/>
            <person name="Grigoriev I.V."/>
            <person name="Hibbett D.S."/>
            <person name="Martin F."/>
        </authorList>
    </citation>
    <scope>NUCLEOTIDE SEQUENCE [LARGE SCALE GENOMIC DNA]</scope>
    <source>
        <strain evidence="3">MUT 4182</strain>
    </source>
</reference>